<gene>
    <name evidence="6" type="ORF">METZ01_LOCUS50158</name>
</gene>
<dbReference type="HAMAP" id="MF_00220_B">
    <property type="entry name" value="PyrC_classI_B"/>
    <property type="match status" value="1"/>
</dbReference>
<dbReference type="PANTHER" id="PTHR43668:SF2">
    <property type="entry name" value="ALLANTOINASE"/>
    <property type="match status" value="1"/>
</dbReference>
<dbReference type="InterPro" id="IPR024403">
    <property type="entry name" value="DHOase_cat"/>
</dbReference>
<evidence type="ECO:0000256" key="3">
    <source>
        <dbReference type="ARBA" id="ARBA00022801"/>
    </source>
</evidence>
<comment type="cofactor">
    <cofactor evidence="1">
        <name>Zn(2+)</name>
        <dbReference type="ChEBI" id="CHEBI:29105"/>
    </cofactor>
</comment>
<dbReference type="PANTHER" id="PTHR43668">
    <property type="entry name" value="ALLANTOINASE"/>
    <property type="match status" value="1"/>
</dbReference>
<dbReference type="GO" id="GO:0006221">
    <property type="term" value="P:pyrimidine nucleotide biosynthetic process"/>
    <property type="evidence" value="ECO:0007669"/>
    <property type="project" value="UniProtKB-KW"/>
</dbReference>
<dbReference type="AlphaFoldDB" id="A0A381S1I3"/>
<dbReference type="InterPro" id="IPR011059">
    <property type="entry name" value="Metal-dep_hydrolase_composite"/>
</dbReference>
<name>A0A381S1I3_9ZZZZ</name>
<organism evidence="6">
    <name type="scientific">marine metagenome</name>
    <dbReference type="NCBI Taxonomy" id="408172"/>
    <lineage>
        <taxon>unclassified sequences</taxon>
        <taxon>metagenomes</taxon>
        <taxon>ecological metagenomes</taxon>
    </lineage>
</organism>
<evidence type="ECO:0000256" key="1">
    <source>
        <dbReference type="ARBA" id="ARBA00001947"/>
    </source>
</evidence>
<dbReference type="PROSITE" id="PS00483">
    <property type="entry name" value="DIHYDROOROTASE_2"/>
    <property type="match status" value="1"/>
</dbReference>
<evidence type="ECO:0000256" key="4">
    <source>
        <dbReference type="ARBA" id="ARBA00022975"/>
    </source>
</evidence>
<accession>A0A381S1I3</accession>
<reference evidence="6" key="1">
    <citation type="submission" date="2018-05" db="EMBL/GenBank/DDBJ databases">
        <authorList>
            <person name="Lanie J.A."/>
            <person name="Ng W.-L."/>
            <person name="Kazmierczak K.M."/>
            <person name="Andrzejewski T.M."/>
            <person name="Davidsen T.M."/>
            <person name="Wayne K.J."/>
            <person name="Tettelin H."/>
            <person name="Glass J.I."/>
            <person name="Rusch D."/>
            <person name="Podicherti R."/>
            <person name="Tsui H.-C.T."/>
            <person name="Winkler M.E."/>
        </authorList>
    </citation>
    <scope>NUCLEOTIDE SEQUENCE</scope>
</reference>
<dbReference type="InterPro" id="IPR004722">
    <property type="entry name" value="DHOase"/>
</dbReference>
<proteinExistence type="inferred from homology"/>
<dbReference type="SUPFAM" id="SSF51338">
    <property type="entry name" value="Composite domain of metallo-dependent hydrolases"/>
    <property type="match status" value="1"/>
</dbReference>
<dbReference type="Gene3D" id="2.30.40.10">
    <property type="entry name" value="Urease, subunit C, domain 1"/>
    <property type="match status" value="1"/>
</dbReference>
<evidence type="ECO:0000259" key="5">
    <source>
        <dbReference type="Pfam" id="PF12890"/>
    </source>
</evidence>
<dbReference type="InterPro" id="IPR032466">
    <property type="entry name" value="Metal_Hydrolase"/>
</dbReference>
<dbReference type="GO" id="GO:0046872">
    <property type="term" value="F:metal ion binding"/>
    <property type="evidence" value="ECO:0007669"/>
    <property type="project" value="UniProtKB-KW"/>
</dbReference>
<feature type="domain" description="Dihydroorotase catalytic" evidence="5">
    <location>
        <begin position="52"/>
        <end position="238"/>
    </location>
</feature>
<dbReference type="NCBIfam" id="TIGR00857">
    <property type="entry name" value="pyrC_multi"/>
    <property type="match status" value="1"/>
</dbReference>
<dbReference type="SUPFAM" id="SSF51556">
    <property type="entry name" value="Metallo-dependent hydrolases"/>
    <property type="match status" value="1"/>
</dbReference>
<keyword evidence="4" id="KW-0665">Pyrimidine biosynthesis</keyword>
<protein>
    <recommendedName>
        <fullName evidence="5">Dihydroorotase catalytic domain-containing protein</fullName>
    </recommendedName>
</protein>
<dbReference type="Pfam" id="PF12890">
    <property type="entry name" value="DHOase"/>
    <property type="match status" value="1"/>
</dbReference>
<evidence type="ECO:0000313" key="6">
    <source>
        <dbReference type="EMBL" id="SUZ97304.1"/>
    </source>
</evidence>
<dbReference type="GO" id="GO:0004038">
    <property type="term" value="F:allantoinase activity"/>
    <property type="evidence" value="ECO:0007669"/>
    <property type="project" value="TreeGrafter"/>
</dbReference>
<dbReference type="CDD" id="cd01317">
    <property type="entry name" value="DHOase_IIa"/>
    <property type="match status" value="1"/>
</dbReference>
<dbReference type="GO" id="GO:0004151">
    <property type="term" value="F:dihydroorotase activity"/>
    <property type="evidence" value="ECO:0007669"/>
    <property type="project" value="InterPro"/>
</dbReference>
<dbReference type="EMBL" id="UINC01002496">
    <property type="protein sequence ID" value="SUZ97304.1"/>
    <property type="molecule type" value="Genomic_DNA"/>
</dbReference>
<dbReference type="InterPro" id="IPR050138">
    <property type="entry name" value="DHOase/Allantoinase_Hydrolase"/>
</dbReference>
<keyword evidence="2" id="KW-0479">Metal-binding</keyword>
<evidence type="ECO:0000256" key="2">
    <source>
        <dbReference type="ARBA" id="ARBA00022723"/>
    </source>
</evidence>
<dbReference type="Gene3D" id="3.20.20.140">
    <property type="entry name" value="Metal-dependent hydrolases"/>
    <property type="match status" value="1"/>
</dbReference>
<dbReference type="InterPro" id="IPR002195">
    <property type="entry name" value="Dihydroorotase_CS"/>
</dbReference>
<sequence>MPESLIIRGGRVVDPSANLDRVSDVFVTEDKIAEIGNMDHVPAGTKVFEASGMVVCPGFIDIHCHLREPGQEHKETIASGTQAAAAGGFTTVCSMPNTDPPMDNRSVIDFVTSKARTDGYVRVLPIGCVTKGSEGKELAEMAELADAGAIGFSDDGHPVWDANIMRQALSYGAGLGLPIINHCEVPELAQDASMNEGWIATRLGIKGMPNSAEEVMVARDISLAELTGGHVHLAHVSTSGTLSIVKEAKRRGVKVTCEVTPHHLTLTDQLVMGSFEEEKVFDPLSSLAYDTSAKVNPPLRNKADVSVMAEGLSDGTIDFIATDHAPHSSIDKMCTFQEAAFGISVLETALGSVLTLVHNGSITLPKLISKLSTEPARFLNSNLGTLQVGKPADITIFDPNKGWYVDSSKFLSKGKNTPLNGQYLRGKVKATFLGGKRVYEDS</sequence>
<dbReference type="GO" id="GO:0006145">
    <property type="term" value="P:purine nucleobase catabolic process"/>
    <property type="evidence" value="ECO:0007669"/>
    <property type="project" value="TreeGrafter"/>
</dbReference>
<keyword evidence="3" id="KW-0378">Hydrolase</keyword>
<dbReference type="GO" id="GO:0005737">
    <property type="term" value="C:cytoplasm"/>
    <property type="evidence" value="ECO:0007669"/>
    <property type="project" value="TreeGrafter"/>
</dbReference>